<proteinExistence type="predicted"/>
<dbReference type="PANTHER" id="PTHR33546:SF1">
    <property type="entry name" value="LARGE, MULTIFUNCTIONAL SECRETED PROTEIN"/>
    <property type="match status" value="1"/>
</dbReference>
<dbReference type="AlphaFoldDB" id="A0A382ZAF9"/>
<accession>A0A382ZAF9</accession>
<protein>
    <submittedName>
        <fullName evidence="1">Uncharacterized protein</fullName>
    </submittedName>
</protein>
<dbReference type="InterPro" id="IPR011042">
    <property type="entry name" value="6-blade_b-propeller_TolB-like"/>
</dbReference>
<name>A0A382ZAF9_9ZZZZ</name>
<sequence length="259" mass="27787">LCLTGSGGAANESDFRGWFMRVTPDGKTIPTGYGIRSPGGIGLNHLGDVFYCDNQGLWNGSSSLKHLRPGGFQGNPTGNKYFALTDVLGPKPPDPKNGSRIEIERSKVPDLVPPPVVLPHGKMGNSPAGIECDETGGKFGPFSSQLFVSEQTHSKVHRVFLEKINGFYQGAAFPFLKGFGSGNIVARFAADGSMFTGGTNRGWGSHGKNPFSFQRVNWTGKVPFEVHEMRAKSDGFELTFTQPADVPSLADIASYAMEA</sequence>
<evidence type="ECO:0000313" key="1">
    <source>
        <dbReference type="EMBL" id="SVD91678.1"/>
    </source>
</evidence>
<dbReference type="EMBL" id="UINC01181798">
    <property type="protein sequence ID" value="SVD91678.1"/>
    <property type="molecule type" value="Genomic_DNA"/>
</dbReference>
<feature type="non-terminal residue" evidence="1">
    <location>
        <position position="1"/>
    </location>
</feature>
<dbReference type="Gene3D" id="2.120.10.30">
    <property type="entry name" value="TolB, C-terminal domain"/>
    <property type="match status" value="1"/>
</dbReference>
<organism evidence="1">
    <name type="scientific">marine metagenome</name>
    <dbReference type="NCBI Taxonomy" id="408172"/>
    <lineage>
        <taxon>unclassified sequences</taxon>
        <taxon>metagenomes</taxon>
        <taxon>ecological metagenomes</taxon>
    </lineage>
</organism>
<dbReference type="PANTHER" id="PTHR33546">
    <property type="entry name" value="LARGE, MULTIFUNCTIONAL SECRETED PROTEIN-RELATED"/>
    <property type="match status" value="1"/>
</dbReference>
<reference evidence="1" key="1">
    <citation type="submission" date="2018-05" db="EMBL/GenBank/DDBJ databases">
        <authorList>
            <person name="Lanie J.A."/>
            <person name="Ng W.-L."/>
            <person name="Kazmierczak K.M."/>
            <person name="Andrzejewski T.M."/>
            <person name="Davidsen T.M."/>
            <person name="Wayne K.J."/>
            <person name="Tettelin H."/>
            <person name="Glass J.I."/>
            <person name="Rusch D."/>
            <person name="Podicherti R."/>
            <person name="Tsui H.-C.T."/>
            <person name="Winkler M.E."/>
        </authorList>
    </citation>
    <scope>NUCLEOTIDE SEQUENCE</scope>
</reference>
<gene>
    <name evidence="1" type="ORF">METZ01_LOCUS444532</name>
</gene>
<feature type="non-terminal residue" evidence="1">
    <location>
        <position position="259"/>
    </location>
</feature>